<proteinExistence type="inferred from homology"/>
<dbReference type="PANTHER" id="PTHR12411">
    <property type="entry name" value="CYSTEINE PROTEASE FAMILY C1-RELATED"/>
    <property type="match status" value="1"/>
</dbReference>
<evidence type="ECO:0000256" key="4">
    <source>
        <dbReference type="ARBA" id="ARBA00022801"/>
    </source>
</evidence>
<evidence type="ECO:0000256" key="2">
    <source>
        <dbReference type="ARBA" id="ARBA00022670"/>
    </source>
</evidence>
<protein>
    <recommendedName>
        <fullName evidence="8">CUB domain-containing protein</fullName>
    </recommendedName>
</protein>
<keyword evidence="10" id="KW-1185">Reference proteome</keyword>
<dbReference type="VEuPathDB" id="VectorBase:HLOH_052584"/>
<reference evidence="9 10" key="1">
    <citation type="journal article" date="2020" name="Cell">
        <title>Large-Scale Comparative Analyses of Tick Genomes Elucidate Their Genetic Diversity and Vector Capacities.</title>
        <authorList>
            <consortium name="Tick Genome and Microbiome Consortium (TIGMIC)"/>
            <person name="Jia N."/>
            <person name="Wang J."/>
            <person name="Shi W."/>
            <person name="Du L."/>
            <person name="Sun Y."/>
            <person name="Zhan W."/>
            <person name="Jiang J.F."/>
            <person name="Wang Q."/>
            <person name="Zhang B."/>
            <person name="Ji P."/>
            <person name="Bell-Sakyi L."/>
            <person name="Cui X.M."/>
            <person name="Yuan T.T."/>
            <person name="Jiang B.G."/>
            <person name="Yang W.F."/>
            <person name="Lam T.T."/>
            <person name="Chang Q.C."/>
            <person name="Ding S.J."/>
            <person name="Wang X.J."/>
            <person name="Zhu J.G."/>
            <person name="Ruan X.D."/>
            <person name="Zhao L."/>
            <person name="Wei J.T."/>
            <person name="Ye R.Z."/>
            <person name="Que T.C."/>
            <person name="Du C.H."/>
            <person name="Zhou Y.H."/>
            <person name="Cheng J.X."/>
            <person name="Dai P.F."/>
            <person name="Guo W.B."/>
            <person name="Han X.H."/>
            <person name="Huang E.J."/>
            <person name="Li L.F."/>
            <person name="Wei W."/>
            <person name="Gao Y.C."/>
            <person name="Liu J.Z."/>
            <person name="Shao H.Z."/>
            <person name="Wang X."/>
            <person name="Wang C.C."/>
            <person name="Yang T.C."/>
            <person name="Huo Q.B."/>
            <person name="Li W."/>
            <person name="Chen H.Y."/>
            <person name="Chen S.E."/>
            <person name="Zhou L.G."/>
            <person name="Ni X.B."/>
            <person name="Tian J.H."/>
            <person name="Sheng Y."/>
            <person name="Liu T."/>
            <person name="Pan Y.S."/>
            <person name="Xia L.Y."/>
            <person name="Li J."/>
            <person name="Zhao F."/>
            <person name="Cao W.C."/>
        </authorList>
    </citation>
    <scope>NUCLEOTIDE SEQUENCE [LARGE SCALE GENOMIC DNA]</scope>
    <source>
        <strain evidence="9">HaeL-2018</strain>
    </source>
</reference>
<dbReference type="AlphaFoldDB" id="A0A9J6GY11"/>
<evidence type="ECO:0000256" key="5">
    <source>
        <dbReference type="ARBA" id="ARBA00022807"/>
    </source>
</evidence>
<dbReference type="SMART" id="SM00645">
    <property type="entry name" value="Pept_C1"/>
    <property type="match status" value="1"/>
</dbReference>
<evidence type="ECO:0000256" key="6">
    <source>
        <dbReference type="ARBA" id="ARBA00023157"/>
    </source>
</evidence>
<dbReference type="InterPro" id="IPR000859">
    <property type="entry name" value="CUB_dom"/>
</dbReference>
<dbReference type="EMBL" id="JABSTR010000010">
    <property type="protein sequence ID" value="KAH9380362.1"/>
    <property type="molecule type" value="Genomic_DNA"/>
</dbReference>
<comment type="similarity">
    <text evidence="1">Belongs to the peptidase C1 family.</text>
</comment>
<dbReference type="Pfam" id="PF00112">
    <property type="entry name" value="Peptidase_C1"/>
    <property type="match status" value="2"/>
</dbReference>
<comment type="caution">
    <text evidence="9">The sequence shown here is derived from an EMBL/GenBank/DDBJ whole genome shotgun (WGS) entry which is preliminary data.</text>
</comment>
<dbReference type="PROSITE" id="PS00639">
    <property type="entry name" value="THIOL_PROTEASE_HIS"/>
    <property type="match status" value="1"/>
</dbReference>
<keyword evidence="5" id="KW-0788">Thiol protease</keyword>
<dbReference type="InterPro" id="IPR038765">
    <property type="entry name" value="Papain-like_cys_pep_sf"/>
</dbReference>
<keyword evidence="4" id="KW-0378">Hydrolase</keyword>
<keyword evidence="3" id="KW-0732">Signal</keyword>
<dbReference type="Proteomes" id="UP000821853">
    <property type="component" value="Chromosome 8"/>
</dbReference>
<dbReference type="InterPro" id="IPR000169">
    <property type="entry name" value="Pept_cys_AS"/>
</dbReference>
<evidence type="ECO:0000259" key="8">
    <source>
        <dbReference type="PROSITE" id="PS01180"/>
    </source>
</evidence>
<dbReference type="PRINTS" id="PR00705">
    <property type="entry name" value="PAPAIN"/>
</dbReference>
<dbReference type="GO" id="GO:0004197">
    <property type="term" value="F:cysteine-type endopeptidase activity"/>
    <property type="evidence" value="ECO:0007669"/>
    <property type="project" value="InterPro"/>
</dbReference>
<dbReference type="GO" id="GO:0006508">
    <property type="term" value="P:proteolysis"/>
    <property type="evidence" value="ECO:0007669"/>
    <property type="project" value="UniProtKB-KW"/>
</dbReference>
<evidence type="ECO:0000313" key="9">
    <source>
        <dbReference type="EMBL" id="KAH9380362.1"/>
    </source>
</evidence>
<dbReference type="PROSITE" id="PS01180">
    <property type="entry name" value="CUB"/>
    <property type="match status" value="1"/>
</dbReference>
<organism evidence="9 10">
    <name type="scientific">Haemaphysalis longicornis</name>
    <name type="common">Bush tick</name>
    <dbReference type="NCBI Taxonomy" id="44386"/>
    <lineage>
        <taxon>Eukaryota</taxon>
        <taxon>Metazoa</taxon>
        <taxon>Ecdysozoa</taxon>
        <taxon>Arthropoda</taxon>
        <taxon>Chelicerata</taxon>
        <taxon>Arachnida</taxon>
        <taxon>Acari</taxon>
        <taxon>Parasitiformes</taxon>
        <taxon>Ixodida</taxon>
        <taxon>Ixodoidea</taxon>
        <taxon>Ixodidae</taxon>
        <taxon>Haemaphysalinae</taxon>
        <taxon>Haemaphysalis</taxon>
    </lineage>
</organism>
<evidence type="ECO:0000313" key="10">
    <source>
        <dbReference type="Proteomes" id="UP000821853"/>
    </source>
</evidence>
<dbReference type="InterPro" id="IPR000668">
    <property type="entry name" value="Peptidase_C1A_C"/>
</dbReference>
<dbReference type="InterPro" id="IPR012599">
    <property type="entry name" value="Propeptide_C1A"/>
</dbReference>
<gene>
    <name evidence="9" type="ORF">HPB48_014529</name>
</gene>
<dbReference type="InterPro" id="IPR013128">
    <property type="entry name" value="Peptidase_C1A"/>
</dbReference>
<keyword evidence="2" id="KW-0645">Protease</keyword>
<comment type="caution">
    <text evidence="7">Lacks conserved residue(s) required for the propagation of feature annotation.</text>
</comment>
<sequence length="395" mass="43536">MIDFINGLNTTWKAGRQFHKDVPLEYLTGLAGVHPDSHKQSHPVYFHKDIPKNLPEEFDARKNWPHCKSIGVIRDQGNCGSCWAVAAAEAMSDRICIHSKGKVQVNVSAEDIISCCKTCGYGAGGRGYQKRSSAKRGAITATAEYLPPPRSSLFHVALGHAQAAPGNAWLYYKEHGVVTGGLYDSDDGCMPYPFAPCEHSIKEASANPEMLTGCRKGYAKSYSEDKHFASKVYSISNNETQLMAEIFKNGPVEADMAVYVDFFSYKSGVYQTHLPTSVGYHSIRILGWGTENGTPYWLAANSWNTDWGDKENIGDLCGKTVRLAEGKLHSAVLFEVIHMQDGARDCKWSVVTTLRNQSVVISYVSKKLRTAVFPHICIDYLKACPGKGAMGRFCS</sequence>
<name>A0A9J6GY11_HAELO</name>
<dbReference type="Gene3D" id="3.90.70.10">
    <property type="entry name" value="Cysteine proteinases"/>
    <property type="match status" value="1"/>
</dbReference>
<accession>A0A9J6GY11</accession>
<dbReference type="CDD" id="cd02620">
    <property type="entry name" value="Peptidase_C1A_CathepsinB"/>
    <property type="match status" value="1"/>
</dbReference>
<evidence type="ECO:0000256" key="1">
    <source>
        <dbReference type="ARBA" id="ARBA00008455"/>
    </source>
</evidence>
<dbReference type="Pfam" id="PF08127">
    <property type="entry name" value="Propeptide_C1"/>
    <property type="match status" value="1"/>
</dbReference>
<dbReference type="SUPFAM" id="SSF54001">
    <property type="entry name" value="Cysteine proteinases"/>
    <property type="match status" value="1"/>
</dbReference>
<dbReference type="InterPro" id="IPR025660">
    <property type="entry name" value="Pept_his_AS"/>
</dbReference>
<dbReference type="OrthoDB" id="640249at2759"/>
<dbReference type="PROSITE" id="PS00139">
    <property type="entry name" value="THIOL_PROTEASE_CYS"/>
    <property type="match status" value="1"/>
</dbReference>
<keyword evidence="6" id="KW-1015">Disulfide bond</keyword>
<evidence type="ECO:0000256" key="7">
    <source>
        <dbReference type="PROSITE-ProRule" id="PRU00059"/>
    </source>
</evidence>
<evidence type="ECO:0000256" key="3">
    <source>
        <dbReference type="ARBA" id="ARBA00022729"/>
    </source>
</evidence>
<feature type="domain" description="CUB" evidence="8">
    <location>
        <begin position="317"/>
        <end position="395"/>
    </location>
</feature>